<dbReference type="CDD" id="cd00054">
    <property type="entry name" value="EGF_CA"/>
    <property type="match status" value="1"/>
</dbReference>
<proteinExistence type="predicted"/>
<sequence>MEKREGTRLIILGEDCKRFKCQSSRPSRGQPGWREEWQLCAFTSGLVSWLVKKPTQELLVWLCIYSPIGVLLLLNTPTPSSCRYNGPNLVLKYDRTQKRLVNIAVDERSSPYYALRDRQGNAIGVTACDIDGDGREEIYFLNTNNAFSGVATYTDKLFKFRNNRWEDILSDEVNVARGVASLFAGRSVACVDRTGSGRYSIYIANYAYGNVGPDALIEMDPEASDLSQGILALRDVAAEAGVSKYTGGRGVSVGPILSSSASDIFCDNENGPNFLFHNQGDGTFVDAAASAGVDDPHQHGRGVALADFNRDGKVDIVYGNWNGPHRLYLQMSAHGKVRFRDIASPKFSMPSPVRTVIAADFDNDQELEIFFNNFAHRSSSANRLFRVIRREHGDPLIEELNPGDALEPEGRGTGGVVTDFDGDGMLDLILSHGESMAQPLSVFRGNQGFSNNWLRVVPRTQFGAFARGAKVVLYTKRSGAHLRIIDGGSGYLCEMEPVAHFGLGKDEASSVEVTWPDGKMVSRGVASEEMNSVLEIPYPRDADQLQDPAPLECGQGFSQQENGHCMDTNECIQFPFVCPRDKPVCVNTYGSYRCRTNKRCSRGYEPNEDGTACVGAEDGAQGL</sequence>
<organism evidence="6 7">
    <name type="scientific">Canis lupus dingo</name>
    <name type="common">dingo</name>
    <dbReference type="NCBI Taxonomy" id="286419"/>
    <lineage>
        <taxon>Eukaryota</taxon>
        <taxon>Metazoa</taxon>
        <taxon>Chordata</taxon>
        <taxon>Craniata</taxon>
        <taxon>Vertebrata</taxon>
        <taxon>Euteleostomi</taxon>
        <taxon>Mammalia</taxon>
        <taxon>Eutheria</taxon>
        <taxon>Laurasiatheria</taxon>
        <taxon>Carnivora</taxon>
        <taxon>Caniformia</taxon>
        <taxon>Canidae</taxon>
        <taxon>Canis</taxon>
    </lineage>
</organism>
<dbReference type="GeneTree" id="ENSGT00390000013726"/>
<dbReference type="Ensembl" id="ENSCAFT00020008860.1">
    <property type="protein sequence ID" value="ENSCAFP00020007653.1"/>
    <property type="gene ID" value="ENSCAFG00020006114.1"/>
</dbReference>
<reference evidence="6" key="1">
    <citation type="submission" date="2025-08" db="UniProtKB">
        <authorList>
            <consortium name="Ensembl"/>
        </authorList>
    </citation>
    <scope>IDENTIFICATION</scope>
</reference>
<dbReference type="InterPro" id="IPR013517">
    <property type="entry name" value="FG-GAP"/>
</dbReference>
<dbReference type="SMART" id="SM00179">
    <property type="entry name" value="EGF_CA"/>
    <property type="match status" value="1"/>
</dbReference>
<dbReference type="Gene3D" id="2.10.25.10">
    <property type="entry name" value="Laminin"/>
    <property type="match status" value="1"/>
</dbReference>
<evidence type="ECO:0000313" key="6">
    <source>
        <dbReference type="Ensembl" id="ENSCAFP00020007653.1"/>
    </source>
</evidence>
<dbReference type="Gene3D" id="2.130.10.130">
    <property type="entry name" value="Integrin alpha, N-terminal"/>
    <property type="match status" value="1"/>
</dbReference>
<dbReference type="Proteomes" id="UP000694391">
    <property type="component" value="Unplaced"/>
</dbReference>
<name>A0A8C0JZX2_CANLU</name>
<keyword evidence="3" id="KW-1015">Disulfide bond</keyword>
<protein>
    <submittedName>
        <fullName evidence="6">Cartilage acidic protein 1</fullName>
    </submittedName>
</protein>
<dbReference type="InterPro" id="IPR011519">
    <property type="entry name" value="UnbV_ASPIC"/>
</dbReference>
<evidence type="ECO:0000259" key="5">
    <source>
        <dbReference type="SMART" id="SM00179"/>
    </source>
</evidence>
<dbReference type="Pfam" id="PF13517">
    <property type="entry name" value="FG-GAP_3"/>
    <property type="match status" value="1"/>
</dbReference>
<dbReference type="PROSITE" id="PS01187">
    <property type="entry name" value="EGF_CA"/>
    <property type="match status" value="1"/>
</dbReference>
<dbReference type="Pfam" id="PF07593">
    <property type="entry name" value="UnbV_ASPIC"/>
    <property type="match status" value="1"/>
</dbReference>
<dbReference type="InterPro" id="IPR028994">
    <property type="entry name" value="Integrin_alpha_N"/>
</dbReference>
<dbReference type="InterPro" id="IPR018097">
    <property type="entry name" value="EGF_Ca-bd_CS"/>
</dbReference>
<dbReference type="SUPFAM" id="SSF69318">
    <property type="entry name" value="Integrin alpha N-terminal domain"/>
    <property type="match status" value="1"/>
</dbReference>
<reference evidence="6" key="2">
    <citation type="submission" date="2025-09" db="UniProtKB">
        <authorList>
            <consortium name="Ensembl"/>
        </authorList>
    </citation>
    <scope>IDENTIFICATION</scope>
</reference>
<dbReference type="GO" id="GO:0005509">
    <property type="term" value="F:calcium ion binding"/>
    <property type="evidence" value="ECO:0007669"/>
    <property type="project" value="InterPro"/>
</dbReference>
<keyword evidence="2" id="KW-0732">Signal</keyword>
<keyword evidence="1" id="KW-0245">EGF-like domain</keyword>
<evidence type="ECO:0000256" key="4">
    <source>
        <dbReference type="ARBA" id="ARBA00023180"/>
    </source>
</evidence>
<evidence type="ECO:0000256" key="2">
    <source>
        <dbReference type="ARBA" id="ARBA00022729"/>
    </source>
</evidence>
<evidence type="ECO:0000256" key="3">
    <source>
        <dbReference type="ARBA" id="ARBA00023157"/>
    </source>
</evidence>
<keyword evidence="7" id="KW-1185">Reference proteome</keyword>
<dbReference type="InterPro" id="IPR049883">
    <property type="entry name" value="NOTCH1_EGF-like"/>
</dbReference>
<evidence type="ECO:0000313" key="7">
    <source>
        <dbReference type="Proteomes" id="UP000694391"/>
    </source>
</evidence>
<feature type="domain" description="EGF-like calcium-binding" evidence="5">
    <location>
        <begin position="567"/>
        <end position="614"/>
    </location>
</feature>
<evidence type="ECO:0000256" key="1">
    <source>
        <dbReference type="ARBA" id="ARBA00022536"/>
    </source>
</evidence>
<accession>A0A8C0JZX2</accession>
<dbReference type="GO" id="GO:0007413">
    <property type="term" value="P:axonal fasciculation"/>
    <property type="evidence" value="ECO:0007669"/>
    <property type="project" value="TreeGrafter"/>
</dbReference>
<dbReference type="InterPro" id="IPR027039">
    <property type="entry name" value="Crtac1"/>
</dbReference>
<dbReference type="Pfam" id="PF07645">
    <property type="entry name" value="EGF_CA"/>
    <property type="match status" value="1"/>
</dbReference>
<dbReference type="PANTHER" id="PTHR16026:SF0">
    <property type="entry name" value="CARTILAGE ACIDIC PROTEIN 1"/>
    <property type="match status" value="1"/>
</dbReference>
<keyword evidence="4" id="KW-0325">Glycoprotein</keyword>
<dbReference type="AlphaFoldDB" id="A0A8C0JZX2"/>
<dbReference type="InterPro" id="IPR009030">
    <property type="entry name" value="Growth_fac_rcpt_cys_sf"/>
</dbReference>
<dbReference type="PANTHER" id="PTHR16026">
    <property type="entry name" value="CARTILAGE ACIDIC PROTEIN 1"/>
    <property type="match status" value="1"/>
</dbReference>
<dbReference type="SUPFAM" id="SSF57184">
    <property type="entry name" value="Growth factor receptor domain"/>
    <property type="match status" value="1"/>
</dbReference>
<dbReference type="InterPro" id="IPR001881">
    <property type="entry name" value="EGF-like_Ca-bd_dom"/>
</dbReference>